<accession>A0A934SVB0</accession>
<organism evidence="3 4">
    <name type="scientific">Noviherbaspirillum pedocola</name>
    <dbReference type="NCBI Taxonomy" id="2801341"/>
    <lineage>
        <taxon>Bacteria</taxon>
        <taxon>Pseudomonadati</taxon>
        <taxon>Pseudomonadota</taxon>
        <taxon>Betaproteobacteria</taxon>
        <taxon>Burkholderiales</taxon>
        <taxon>Oxalobacteraceae</taxon>
        <taxon>Noviherbaspirillum</taxon>
    </lineage>
</organism>
<feature type="domain" description="BON" evidence="2">
    <location>
        <begin position="133"/>
        <end position="200"/>
    </location>
</feature>
<feature type="domain" description="BON" evidence="2">
    <location>
        <begin position="57"/>
        <end position="124"/>
    </location>
</feature>
<dbReference type="Proteomes" id="UP000622890">
    <property type="component" value="Unassembled WGS sequence"/>
</dbReference>
<evidence type="ECO:0000259" key="2">
    <source>
        <dbReference type="PROSITE" id="PS50914"/>
    </source>
</evidence>
<dbReference type="Gene3D" id="3.30.1340.30">
    <property type="match status" value="1"/>
</dbReference>
<evidence type="ECO:0000313" key="4">
    <source>
        <dbReference type="Proteomes" id="UP000622890"/>
    </source>
</evidence>
<sequence>MNKRTSTLRSALRPLALAAALGAMTLSLSGCIGLAMGGAVVGTMAATDRRTLGAQTEDKSIELKATNRISNMPGGAGHVDVTSYNRRVLLTGEVPDDATKAEVERQVMDIEGVQGVVNELAIAGASSLTSRSNDTLITGKVKASLIDARDISANNFKVTTERGIVYLMGRVTQFEGNRATEIARGVSGVAQVVKVFEYIDPSEASPMSNPPAQTSSAR</sequence>
<dbReference type="InterPro" id="IPR007055">
    <property type="entry name" value="BON_dom"/>
</dbReference>
<dbReference type="Pfam" id="PF04972">
    <property type="entry name" value="BON"/>
    <property type="match status" value="2"/>
</dbReference>
<dbReference type="RefSeq" id="WP_200593821.1">
    <property type="nucleotide sequence ID" value="NZ_JAEPBG010000007.1"/>
</dbReference>
<comment type="caution">
    <text evidence="3">The sequence shown here is derived from an EMBL/GenBank/DDBJ whole genome shotgun (WGS) entry which is preliminary data.</text>
</comment>
<gene>
    <name evidence="3" type="ORF">JJB74_17405</name>
</gene>
<dbReference type="EMBL" id="JAEPBG010000007">
    <property type="protein sequence ID" value="MBK4736402.1"/>
    <property type="molecule type" value="Genomic_DNA"/>
</dbReference>
<dbReference type="PROSITE" id="PS50914">
    <property type="entry name" value="BON"/>
    <property type="match status" value="2"/>
</dbReference>
<reference evidence="3" key="1">
    <citation type="submission" date="2021-01" db="EMBL/GenBank/DDBJ databases">
        <title>Genome sequence of strain Noviherbaspirillum sp. DKR-6.</title>
        <authorList>
            <person name="Chaudhary D.K."/>
        </authorList>
    </citation>
    <scope>NUCLEOTIDE SEQUENCE</scope>
    <source>
        <strain evidence="3">DKR-6</strain>
    </source>
</reference>
<dbReference type="AlphaFoldDB" id="A0A934SVB0"/>
<dbReference type="PROSITE" id="PS51257">
    <property type="entry name" value="PROKAR_LIPOPROTEIN"/>
    <property type="match status" value="1"/>
</dbReference>
<dbReference type="PANTHER" id="PTHR34606">
    <property type="entry name" value="BON DOMAIN-CONTAINING PROTEIN"/>
    <property type="match status" value="1"/>
</dbReference>
<protein>
    <submittedName>
        <fullName evidence="3">BON domain-containing protein</fullName>
    </submittedName>
</protein>
<evidence type="ECO:0000313" key="3">
    <source>
        <dbReference type="EMBL" id="MBK4736402.1"/>
    </source>
</evidence>
<proteinExistence type="predicted"/>
<dbReference type="SMART" id="SM00749">
    <property type="entry name" value="BON"/>
    <property type="match status" value="2"/>
</dbReference>
<name>A0A934SVB0_9BURK</name>
<dbReference type="InterPro" id="IPR051686">
    <property type="entry name" value="Lipoprotein_DolP"/>
</dbReference>
<keyword evidence="1" id="KW-0732">Signal</keyword>
<dbReference type="PANTHER" id="PTHR34606:SF4">
    <property type="entry name" value="OUTER MEMBRANE LIPOPROTEIN DOLP"/>
    <property type="match status" value="1"/>
</dbReference>
<evidence type="ECO:0000256" key="1">
    <source>
        <dbReference type="ARBA" id="ARBA00022729"/>
    </source>
</evidence>
<keyword evidence="4" id="KW-1185">Reference proteome</keyword>
<dbReference type="InterPro" id="IPR014004">
    <property type="entry name" value="Transpt-assoc_nodulatn_dom_bac"/>
</dbReference>